<name>A0ABR4AV28_9LECA</name>
<accession>A0ABR4AV28</accession>
<gene>
    <name evidence="2" type="ORF">ABVK25_010745</name>
</gene>
<keyword evidence="3" id="KW-1185">Reference proteome</keyword>
<dbReference type="Proteomes" id="UP001590951">
    <property type="component" value="Unassembled WGS sequence"/>
</dbReference>
<evidence type="ECO:0000313" key="3">
    <source>
        <dbReference type="Proteomes" id="UP001590951"/>
    </source>
</evidence>
<evidence type="ECO:0000313" key="2">
    <source>
        <dbReference type="EMBL" id="KAL2048993.1"/>
    </source>
</evidence>
<reference evidence="2 3" key="1">
    <citation type="submission" date="2024-09" db="EMBL/GenBank/DDBJ databases">
        <title>Rethinking Asexuality: The Enigmatic Case of Functional Sexual Genes in Lepraria (Stereocaulaceae).</title>
        <authorList>
            <person name="Doellman M."/>
            <person name="Sun Y."/>
            <person name="Barcenas-Pena A."/>
            <person name="Lumbsch H.T."/>
            <person name="Grewe F."/>
        </authorList>
    </citation>
    <scope>NUCLEOTIDE SEQUENCE [LARGE SCALE GENOMIC DNA]</scope>
    <source>
        <strain evidence="2 3">Grewe 0041</strain>
    </source>
</reference>
<feature type="region of interest" description="Disordered" evidence="1">
    <location>
        <begin position="119"/>
        <end position="174"/>
    </location>
</feature>
<feature type="compositionally biased region" description="Basic and acidic residues" evidence="1">
    <location>
        <begin position="119"/>
        <end position="130"/>
    </location>
</feature>
<dbReference type="EMBL" id="JBHFEH010000074">
    <property type="protein sequence ID" value="KAL2048993.1"/>
    <property type="molecule type" value="Genomic_DNA"/>
</dbReference>
<organism evidence="2 3">
    <name type="scientific">Lepraria finkii</name>
    <dbReference type="NCBI Taxonomy" id="1340010"/>
    <lineage>
        <taxon>Eukaryota</taxon>
        <taxon>Fungi</taxon>
        <taxon>Dikarya</taxon>
        <taxon>Ascomycota</taxon>
        <taxon>Pezizomycotina</taxon>
        <taxon>Lecanoromycetes</taxon>
        <taxon>OSLEUM clade</taxon>
        <taxon>Lecanoromycetidae</taxon>
        <taxon>Lecanorales</taxon>
        <taxon>Lecanorineae</taxon>
        <taxon>Stereocaulaceae</taxon>
        <taxon>Lepraria</taxon>
    </lineage>
</organism>
<sequence>MDPAGAAVSSDGVALGLLIKDFSIDSQSLSAIIPDPVKKQNLINNVRSLKDKADDLFKSPGRTDTISGPPCSGGGILGFLDKVSCAIQSLTSIKTGLVAPAPPIATIEGELSGLRTVAKELQDPENEDNKQSTASKENTSKDTTSTASSNSQSTASSTSSSTLSSSSSSSSSSV</sequence>
<feature type="compositionally biased region" description="Low complexity" evidence="1">
    <location>
        <begin position="143"/>
        <end position="174"/>
    </location>
</feature>
<evidence type="ECO:0000256" key="1">
    <source>
        <dbReference type="SAM" id="MobiDB-lite"/>
    </source>
</evidence>
<protein>
    <submittedName>
        <fullName evidence="2">Uncharacterized protein</fullName>
    </submittedName>
</protein>
<proteinExistence type="predicted"/>
<comment type="caution">
    <text evidence="2">The sequence shown here is derived from an EMBL/GenBank/DDBJ whole genome shotgun (WGS) entry which is preliminary data.</text>
</comment>